<gene>
    <name evidence="2" type="ORF">EVAR_14817_1</name>
</gene>
<dbReference type="AlphaFoldDB" id="A0A4C1V4E1"/>
<reference evidence="2 3" key="1">
    <citation type="journal article" date="2019" name="Commun. Biol.">
        <title>The bagworm genome reveals a unique fibroin gene that provides high tensile strength.</title>
        <authorList>
            <person name="Kono N."/>
            <person name="Nakamura H."/>
            <person name="Ohtoshi R."/>
            <person name="Tomita M."/>
            <person name="Numata K."/>
            <person name="Arakawa K."/>
        </authorList>
    </citation>
    <scope>NUCLEOTIDE SEQUENCE [LARGE SCALE GENOMIC DNA]</scope>
</reference>
<organism evidence="2 3">
    <name type="scientific">Eumeta variegata</name>
    <name type="common">Bagworm moth</name>
    <name type="synonym">Eumeta japonica</name>
    <dbReference type="NCBI Taxonomy" id="151549"/>
    <lineage>
        <taxon>Eukaryota</taxon>
        <taxon>Metazoa</taxon>
        <taxon>Ecdysozoa</taxon>
        <taxon>Arthropoda</taxon>
        <taxon>Hexapoda</taxon>
        <taxon>Insecta</taxon>
        <taxon>Pterygota</taxon>
        <taxon>Neoptera</taxon>
        <taxon>Endopterygota</taxon>
        <taxon>Lepidoptera</taxon>
        <taxon>Glossata</taxon>
        <taxon>Ditrysia</taxon>
        <taxon>Tineoidea</taxon>
        <taxon>Psychidae</taxon>
        <taxon>Oiketicinae</taxon>
        <taxon>Eumeta</taxon>
    </lineage>
</organism>
<dbReference type="Proteomes" id="UP000299102">
    <property type="component" value="Unassembled WGS sequence"/>
</dbReference>
<comment type="caution">
    <text evidence="2">The sequence shown here is derived from an EMBL/GenBank/DDBJ whole genome shotgun (WGS) entry which is preliminary data.</text>
</comment>
<dbReference type="EMBL" id="BGZK01000270">
    <property type="protein sequence ID" value="GBP33137.1"/>
    <property type="molecule type" value="Genomic_DNA"/>
</dbReference>
<feature type="region of interest" description="Disordered" evidence="1">
    <location>
        <begin position="105"/>
        <end position="136"/>
    </location>
</feature>
<feature type="compositionally biased region" description="Low complexity" evidence="1">
    <location>
        <begin position="125"/>
        <end position="136"/>
    </location>
</feature>
<sequence length="136" mass="14983">MRAQNETEIGMKIGTKKARIENEFESGTGRILKLKEHLAKFRSTSPLFQLNKFSHNFPPERKIVSRDPFGICGSAGERSDRKPTVSEHPSPLGCSVRRRIAARGFGPCRKHAQAVSNSARDSRRAAAGGASPRRPS</sequence>
<evidence type="ECO:0000313" key="3">
    <source>
        <dbReference type="Proteomes" id="UP000299102"/>
    </source>
</evidence>
<keyword evidence="3" id="KW-1185">Reference proteome</keyword>
<evidence type="ECO:0000256" key="1">
    <source>
        <dbReference type="SAM" id="MobiDB-lite"/>
    </source>
</evidence>
<protein>
    <submittedName>
        <fullName evidence="2">Uncharacterized protein</fullName>
    </submittedName>
</protein>
<accession>A0A4C1V4E1</accession>
<name>A0A4C1V4E1_EUMVA</name>
<evidence type="ECO:0000313" key="2">
    <source>
        <dbReference type="EMBL" id="GBP33137.1"/>
    </source>
</evidence>
<proteinExistence type="predicted"/>